<dbReference type="GO" id="GO:0005524">
    <property type="term" value="F:ATP binding"/>
    <property type="evidence" value="ECO:0007669"/>
    <property type="project" value="InterPro"/>
</dbReference>
<name>E6PYW4_9ZZZZ</name>
<accession>E6PYW4</accession>
<organism evidence="2">
    <name type="scientific">mine drainage metagenome</name>
    <dbReference type="NCBI Taxonomy" id="410659"/>
    <lineage>
        <taxon>unclassified sequences</taxon>
        <taxon>metagenomes</taxon>
        <taxon>ecological metagenomes</taxon>
    </lineage>
</organism>
<dbReference type="SUPFAM" id="SSF56059">
    <property type="entry name" value="Glutathione synthetase ATP-binding domain-like"/>
    <property type="match status" value="1"/>
</dbReference>
<feature type="domain" description="ATP-grasp" evidence="1">
    <location>
        <begin position="123"/>
        <end position="327"/>
    </location>
</feature>
<dbReference type="InterPro" id="IPR011761">
    <property type="entry name" value="ATP-grasp"/>
</dbReference>
<dbReference type="EMBL" id="CABN01000094">
    <property type="protein sequence ID" value="CBI00123.1"/>
    <property type="molecule type" value="Genomic_DNA"/>
</dbReference>
<evidence type="ECO:0000313" key="2">
    <source>
        <dbReference type="EMBL" id="CBI00123.1"/>
    </source>
</evidence>
<dbReference type="PROSITE" id="PS50975">
    <property type="entry name" value="ATP_GRASP"/>
    <property type="match status" value="1"/>
</dbReference>
<proteinExistence type="predicted"/>
<dbReference type="AlphaFoldDB" id="E6PYW4"/>
<comment type="caution">
    <text evidence="2">The sequence shown here is derived from an EMBL/GenBank/DDBJ whole genome shotgun (WGS) entry which is preliminary data.</text>
</comment>
<sequence length="355" mass="39532">MGEASTAAAHLAKALELRAFVSLPYRGQGKPIRVLLLQSILAGNVLIHRFLDDHIFAVNILLVEFWEPGTALPEHDLVFNAIGDADTRREALTVAERILAGTTAPVLNTPAAVRATSRAWNARRLSNIAGVRTPVVAQVSRQDLGVDSLDEVLLRNRLSLPILLRAPGFHMGQHFVRITSHNDLASALEQLPGDNLLLIEHLDGRAAAGLYRKYRVLFLDGQIYPVHLAVSDHWKVHYFSAEMSLHAERRAEDKYFLADMPVMLGQSVMAALERIERTLALDYGGVDFGLNVAGELLLYEANANMAVLRPDPDSAWDYRRPAVDRLFRAFQDMLRNKILPANPLPAQRRALFARH</sequence>
<protein>
    <recommendedName>
        <fullName evidence="1">ATP-grasp domain-containing protein</fullName>
    </recommendedName>
</protein>
<gene>
    <name evidence="2" type="ORF">CARN3_1114</name>
</gene>
<evidence type="ECO:0000259" key="1">
    <source>
        <dbReference type="PROSITE" id="PS50975"/>
    </source>
</evidence>
<dbReference type="GO" id="GO:0046872">
    <property type="term" value="F:metal ion binding"/>
    <property type="evidence" value="ECO:0007669"/>
    <property type="project" value="InterPro"/>
</dbReference>
<reference evidence="2" key="1">
    <citation type="submission" date="2009-10" db="EMBL/GenBank/DDBJ databases">
        <title>Diversity of trophic interactions inside an arsenic-rich microbial ecosystem.</title>
        <authorList>
            <person name="Bertin P.N."/>
            <person name="Heinrich-Salmeron A."/>
            <person name="Pelletier E."/>
            <person name="Goulhen-Chollet F."/>
            <person name="Arsene-Ploetze F."/>
            <person name="Gallien S."/>
            <person name="Calteau A."/>
            <person name="Vallenet D."/>
            <person name="Casiot C."/>
            <person name="Chane-Woon-Ming B."/>
            <person name="Giloteaux L."/>
            <person name="Barakat M."/>
            <person name="Bonnefoy V."/>
            <person name="Bruneel O."/>
            <person name="Chandler M."/>
            <person name="Cleiss J."/>
            <person name="Duran R."/>
            <person name="Elbaz-Poulichet F."/>
            <person name="Fonknechten N."/>
            <person name="Lauga B."/>
            <person name="Mornico D."/>
            <person name="Ortet P."/>
            <person name="Schaeffer C."/>
            <person name="Siguier P."/>
            <person name="Alexander Thil Smith A."/>
            <person name="Van Dorsselaer A."/>
            <person name="Weissenbach J."/>
            <person name="Medigue C."/>
            <person name="Le Paslier D."/>
        </authorList>
    </citation>
    <scope>NUCLEOTIDE SEQUENCE</scope>
</reference>